<feature type="compositionally biased region" description="Basic and acidic residues" evidence="1">
    <location>
        <begin position="232"/>
        <end position="241"/>
    </location>
</feature>
<feature type="domain" description="Ribosomal RNA methyltransferase SPB1-like C-terminal" evidence="2">
    <location>
        <begin position="26"/>
        <end position="231"/>
    </location>
</feature>
<dbReference type="GO" id="GO:0008168">
    <property type="term" value="F:methyltransferase activity"/>
    <property type="evidence" value="ECO:0007669"/>
    <property type="project" value="InterPro"/>
</dbReference>
<evidence type="ECO:0000256" key="1">
    <source>
        <dbReference type="SAM" id="MobiDB-lite"/>
    </source>
</evidence>
<feature type="compositionally biased region" description="Basic residues" evidence="1">
    <location>
        <begin position="145"/>
        <end position="160"/>
    </location>
</feature>
<gene>
    <name evidence="4" type="ORF">B4U79_03138</name>
    <name evidence="3" type="ORF">B4U79_11918</name>
</gene>
<reference evidence="4" key="2">
    <citation type="submission" date="2018-11" db="EMBL/GenBank/DDBJ databases">
        <title>Trombidioid mite genomics.</title>
        <authorList>
            <person name="Dong X."/>
        </authorList>
    </citation>
    <scope>NUCLEOTIDE SEQUENCE</scope>
    <source>
        <strain evidence="4">UoL-WK</strain>
    </source>
</reference>
<dbReference type="AlphaFoldDB" id="A0A3S3NWU9"/>
<name>A0A3S3NWU9_9ACAR</name>
<evidence type="ECO:0000313" key="5">
    <source>
        <dbReference type="Proteomes" id="UP000285301"/>
    </source>
</evidence>
<dbReference type="EMBL" id="NCKU01011910">
    <property type="protein sequence ID" value="RWS00265.1"/>
    <property type="molecule type" value="Genomic_DNA"/>
</dbReference>
<protein>
    <submittedName>
        <fullName evidence="4">Pre-rRNA processing protein FTSJ3-like protein</fullName>
    </submittedName>
</protein>
<feature type="compositionally biased region" description="Basic residues" evidence="1">
    <location>
        <begin position="242"/>
        <end position="258"/>
    </location>
</feature>
<dbReference type="GO" id="GO:0005634">
    <property type="term" value="C:nucleus"/>
    <property type="evidence" value="ECO:0007669"/>
    <property type="project" value="InterPro"/>
</dbReference>
<dbReference type="EMBL" id="NCKU01011887">
    <property type="protein sequence ID" value="RWS00279.1"/>
    <property type="molecule type" value="Genomic_DNA"/>
</dbReference>
<feature type="region of interest" description="Disordered" evidence="1">
    <location>
        <begin position="203"/>
        <end position="258"/>
    </location>
</feature>
<evidence type="ECO:0000259" key="2">
    <source>
        <dbReference type="Pfam" id="PF07780"/>
    </source>
</evidence>
<evidence type="ECO:0000313" key="4">
    <source>
        <dbReference type="EMBL" id="RWS00279.1"/>
    </source>
</evidence>
<feature type="region of interest" description="Disordered" evidence="1">
    <location>
        <begin position="1"/>
        <end position="50"/>
    </location>
</feature>
<sequence length="258" mass="30237">MCDDDEDLELMLKDGKDETKREKRTKKYVSSEDESEEEKEKDAPKSEKDVLLSEKCREDIKLDAEGLALAELMIRSQKAKRELIDNSWNRYVRGDEDNAPSWFRKDEEKYNKRPLPVSTEVVEEYKNKMRAINARPIKKVAEAKARKKKRALRKLEKAKKKAESLTDAPDMSEKEKAAHLRSIYKKYLKTNEKKVTYVVAKKGLANRRPNGVKGKYKMVDPRMKKDKRAKKGDRADRGDRKSNRKVKRPNQKNKKHVK</sequence>
<dbReference type="InterPro" id="IPR012920">
    <property type="entry name" value="rRNA_MeTfrase_SPB1-like_C"/>
</dbReference>
<dbReference type="Proteomes" id="UP000285301">
    <property type="component" value="Unassembled WGS sequence"/>
</dbReference>
<feature type="non-terminal residue" evidence="4">
    <location>
        <position position="258"/>
    </location>
</feature>
<reference evidence="4 5" key="1">
    <citation type="journal article" date="2018" name="Gigascience">
        <title>Genomes of trombidid mites reveal novel predicted allergens and laterally-transferred genes associated with secondary metabolism.</title>
        <authorList>
            <person name="Dong X."/>
            <person name="Chaisiri K."/>
            <person name="Xia D."/>
            <person name="Armstrong S.D."/>
            <person name="Fang Y."/>
            <person name="Donnelly M.J."/>
            <person name="Kadowaki T."/>
            <person name="McGarry J.W."/>
            <person name="Darby A.C."/>
            <person name="Makepeace B.L."/>
        </authorList>
    </citation>
    <scope>NUCLEOTIDE SEQUENCE [LARGE SCALE GENOMIC DNA]</scope>
    <source>
        <strain evidence="4">UoL-WK</strain>
    </source>
</reference>
<dbReference type="Pfam" id="PF07780">
    <property type="entry name" value="Spb1_C"/>
    <property type="match status" value="1"/>
</dbReference>
<organism evidence="4 5">
    <name type="scientific">Dinothrombium tinctorium</name>
    <dbReference type="NCBI Taxonomy" id="1965070"/>
    <lineage>
        <taxon>Eukaryota</taxon>
        <taxon>Metazoa</taxon>
        <taxon>Ecdysozoa</taxon>
        <taxon>Arthropoda</taxon>
        <taxon>Chelicerata</taxon>
        <taxon>Arachnida</taxon>
        <taxon>Acari</taxon>
        <taxon>Acariformes</taxon>
        <taxon>Trombidiformes</taxon>
        <taxon>Prostigmata</taxon>
        <taxon>Anystina</taxon>
        <taxon>Parasitengona</taxon>
        <taxon>Trombidioidea</taxon>
        <taxon>Trombidiidae</taxon>
        <taxon>Dinothrombium</taxon>
    </lineage>
</organism>
<dbReference type="STRING" id="1965070.A0A3S3NWU9"/>
<dbReference type="OrthoDB" id="1287559at2759"/>
<dbReference type="GO" id="GO:0006364">
    <property type="term" value="P:rRNA processing"/>
    <property type="evidence" value="ECO:0007669"/>
    <property type="project" value="InterPro"/>
</dbReference>
<evidence type="ECO:0000313" key="3">
    <source>
        <dbReference type="EMBL" id="RWS00265.1"/>
    </source>
</evidence>
<comment type="caution">
    <text evidence="4">The sequence shown here is derived from an EMBL/GenBank/DDBJ whole genome shotgun (WGS) entry which is preliminary data.</text>
</comment>
<feature type="compositionally biased region" description="Basic and acidic residues" evidence="1">
    <location>
        <begin position="38"/>
        <end position="50"/>
    </location>
</feature>
<accession>A0A3S3NWU9</accession>
<feature type="region of interest" description="Disordered" evidence="1">
    <location>
        <begin position="143"/>
        <end position="178"/>
    </location>
</feature>
<feature type="compositionally biased region" description="Basic and acidic residues" evidence="1">
    <location>
        <begin position="10"/>
        <end position="21"/>
    </location>
</feature>
<keyword evidence="5" id="KW-1185">Reference proteome</keyword>
<proteinExistence type="predicted"/>